<dbReference type="InterPro" id="IPR053871">
    <property type="entry name" value="CATSPERG_beta-prop"/>
</dbReference>
<feature type="region of interest" description="Disordered" evidence="1">
    <location>
        <begin position="1119"/>
        <end position="1144"/>
    </location>
</feature>
<organism evidence="8 9">
    <name type="scientific">Pogona vitticeps</name>
    <name type="common">central bearded dragon</name>
    <dbReference type="NCBI Taxonomy" id="103695"/>
    <lineage>
        <taxon>Eukaryota</taxon>
        <taxon>Metazoa</taxon>
        <taxon>Chordata</taxon>
        <taxon>Craniata</taxon>
        <taxon>Vertebrata</taxon>
        <taxon>Euteleostomi</taxon>
        <taxon>Lepidosauria</taxon>
        <taxon>Squamata</taxon>
        <taxon>Bifurcata</taxon>
        <taxon>Unidentata</taxon>
        <taxon>Episquamata</taxon>
        <taxon>Toxicofera</taxon>
        <taxon>Iguania</taxon>
        <taxon>Acrodonta</taxon>
        <taxon>Agamidae</taxon>
        <taxon>Amphibolurinae</taxon>
        <taxon>Pogona</taxon>
    </lineage>
</organism>
<dbReference type="InterPro" id="IPR053872">
    <property type="entry name" value="CATSPERG_N"/>
</dbReference>
<evidence type="ECO:0000259" key="7">
    <source>
        <dbReference type="Pfam" id="PF22851"/>
    </source>
</evidence>
<dbReference type="GO" id="GO:0097228">
    <property type="term" value="C:sperm principal piece"/>
    <property type="evidence" value="ECO:0007669"/>
    <property type="project" value="InterPro"/>
</dbReference>
<keyword evidence="8" id="KW-1185">Reference proteome</keyword>
<dbReference type="KEGG" id="pvt:110075609"/>
<evidence type="ECO:0000313" key="8">
    <source>
        <dbReference type="Proteomes" id="UP001652642"/>
    </source>
</evidence>
<evidence type="ECO:0000313" key="9">
    <source>
        <dbReference type="RefSeq" id="XP_020642683.2"/>
    </source>
</evidence>
<dbReference type="Proteomes" id="UP001652642">
    <property type="component" value="Chromosome 9"/>
</dbReference>
<keyword evidence="3" id="KW-0732">Signal</keyword>
<dbReference type="GeneID" id="110075609"/>
<keyword evidence="2" id="KW-0472">Membrane</keyword>
<dbReference type="RefSeq" id="XP_020642683.2">
    <property type="nucleotide sequence ID" value="XM_020787024.2"/>
</dbReference>
<accession>A0A6J0T5S3</accession>
<dbReference type="Pfam" id="PF22851">
    <property type="entry name" value="CATSPERG_Ig-like"/>
    <property type="match status" value="1"/>
</dbReference>
<dbReference type="InterPro" id="IPR053874">
    <property type="entry name" value="CATSPERG_Ig-like"/>
</dbReference>
<dbReference type="PANTHER" id="PTHR14327">
    <property type="entry name" value="CATION CHANNEL SPERM-ASSOCIATED PROTEIN SUBUNIT GAMMA"/>
    <property type="match status" value="1"/>
</dbReference>
<feature type="domain" description="CATSPERG C-terminal" evidence="6">
    <location>
        <begin position="887"/>
        <end position="1086"/>
    </location>
</feature>
<proteinExistence type="predicted"/>
<feature type="domain" description="CATSPERG Ig-like" evidence="7">
    <location>
        <begin position="737"/>
        <end position="859"/>
    </location>
</feature>
<feature type="domain" description="CATSPERG beta-propeller" evidence="4">
    <location>
        <begin position="193"/>
        <end position="632"/>
    </location>
</feature>
<feature type="signal peptide" evidence="3">
    <location>
        <begin position="1"/>
        <end position="19"/>
    </location>
</feature>
<dbReference type="Pfam" id="PF15064">
    <property type="entry name" value="CATSPERG_beta-prop"/>
    <property type="match status" value="1"/>
</dbReference>
<evidence type="ECO:0000259" key="6">
    <source>
        <dbReference type="Pfam" id="PF22846"/>
    </source>
</evidence>
<dbReference type="CTD" id="57828"/>
<dbReference type="GO" id="GO:0036128">
    <property type="term" value="C:CatSper complex"/>
    <property type="evidence" value="ECO:0007669"/>
    <property type="project" value="InterPro"/>
</dbReference>
<name>A0A6J0T5S3_9SAUR</name>
<keyword evidence="2" id="KW-1133">Transmembrane helix</keyword>
<dbReference type="InterPro" id="IPR053873">
    <property type="entry name" value="CATSPERG_C"/>
</dbReference>
<reference evidence="9" key="1">
    <citation type="submission" date="2025-08" db="UniProtKB">
        <authorList>
            <consortium name="RefSeq"/>
        </authorList>
    </citation>
    <scope>IDENTIFICATION</scope>
</reference>
<dbReference type="AlphaFoldDB" id="A0A6J0T5S3"/>
<keyword evidence="2" id="KW-0812">Transmembrane</keyword>
<protein>
    <submittedName>
        <fullName evidence="9">Cation channel sperm-associated auxiliary subunit gamma</fullName>
    </submittedName>
</protein>
<dbReference type="Pfam" id="PF22840">
    <property type="entry name" value="CATSPERG_NTD"/>
    <property type="match status" value="1"/>
</dbReference>
<gene>
    <name evidence="9" type="primary">CATSPERG</name>
</gene>
<evidence type="ECO:0000256" key="2">
    <source>
        <dbReference type="SAM" id="Phobius"/>
    </source>
</evidence>
<evidence type="ECO:0000256" key="3">
    <source>
        <dbReference type="SAM" id="SignalP"/>
    </source>
</evidence>
<feature type="chain" id="PRO_5047122531" evidence="3">
    <location>
        <begin position="20"/>
        <end position="1144"/>
    </location>
</feature>
<feature type="domain" description="CATSPERG N-terminal" evidence="5">
    <location>
        <begin position="24"/>
        <end position="184"/>
    </location>
</feature>
<dbReference type="Pfam" id="PF22846">
    <property type="entry name" value="CATSPERG_C"/>
    <property type="match status" value="1"/>
</dbReference>
<sequence>MRPPFLASLFLVLFLRAECSLPDCRWLAVLNNYDNLGGSRDIFFRQHEVRKVREVFKELIDSAIDPNDKDAHYLGFPYFLKINLTCSQTDAELSLRAGHYSGMLPIVTVTFEEPIHSVRQKQEQLRIEMRAAPFRISEACDSEEVCRMCWYTPMPFMNGSAVMDVMVSSNNLGLPVQHKRFSINVNGYVKLFENRITFRIGSQLVGLKTFLSLTDPSRPLWSTHLRVPVLILGDIPKNKIVLISDTGFEDSYPIELSIDSCWIGSISCPQKGFSSSIVDTIATESTLFIRQNQLVYYFTGHYPVLHVNTSGSELWTRILNNVCVRRLNPVFFPKNNTEFVIALGGGWQEGELFLITVKDGIVKASGSLRSKKRNVCDFMRFRTCSIVWAVFSTEENMFYLLVSEKDTGPHFIVSYYRGEEYFQQIYDIPQFVPKASDKGFVMLLGMEQYTDKNLLPRGLAFNPYSKIFYVWGNVILKSNDMMSYIYLSNFPSKVPIKYFVLSFTGNIAFVTDTDEVWVAKEISTEVKQVYPSQAWSLYNTLQVMRGSKDYDLDDNHSIITIFFDRDGMQELVYREDSRTTGRIIKRNFPLDHVLTYDQLINTPHKEMAYNGLNYIRFTHRCPFAVLRLVDLPLPQRFTRMEHYRARPPEIMEKTGFHDDRSLMVYQGLVYQLLQLHSAYHRSYADPVHDPTWRWWKNKKKDAEYYYYMASNWKSSGGIYVDMANYAKIYNLIPNNLLPGMIYLDKKTEYTFSVYLSIRTTKQSMGETAEENSLHYMWLTVILAHPEYIHINLQRNELISRGSVLYRVTIGDNGIYPRQQLSGKNLLKSSASLKVAHSGMNCYGYTAHSPEIKGAAVVGISIGCPPGKRLAFDITYTKNYTEEKNKRYFDCVIPDPEMPCFYFSDVFYPFFLIQDMVTGDSGRFNGSYIFTIIGGGPFSVDNIQYFTKEEIYLYNTMNGSDSSSLIWLRADGEEDMVNSEGFQVLSQASSGIVWVCQKNSPCYDIVPETMSAPEYYFVVKVSNRGVDQTTYCDYALEFIVHVHGLRLSPSRSLFLLKISMAVTVGLLILYIAVYALGPKVKAHISRLSRRLEEAFAFRAASSLTFSSSFTSQASLQHLPSVASRTSSPPFPSRPNTPGSGSGGGQ</sequence>
<evidence type="ECO:0000259" key="5">
    <source>
        <dbReference type="Pfam" id="PF22840"/>
    </source>
</evidence>
<dbReference type="PANTHER" id="PTHR14327:SF1">
    <property type="entry name" value="CATION CHANNEL SPERM-ASSOCIATED AUXILIARY SUBUNIT GAMMA"/>
    <property type="match status" value="1"/>
</dbReference>
<dbReference type="InParanoid" id="A0A6J0T5S3"/>
<evidence type="ECO:0000259" key="4">
    <source>
        <dbReference type="Pfam" id="PF15064"/>
    </source>
</evidence>
<dbReference type="InterPro" id="IPR028246">
    <property type="entry name" value="CATSPERG"/>
</dbReference>
<dbReference type="OrthoDB" id="9949093at2759"/>
<evidence type="ECO:0000256" key="1">
    <source>
        <dbReference type="SAM" id="MobiDB-lite"/>
    </source>
</evidence>
<feature type="transmembrane region" description="Helical" evidence="2">
    <location>
        <begin position="1053"/>
        <end position="1075"/>
    </location>
</feature>